<dbReference type="PANTHER" id="PTHR33747">
    <property type="entry name" value="UPF0225 PROTEIN SCO1677"/>
    <property type="match status" value="1"/>
</dbReference>
<dbReference type="EMBL" id="SJPS01000013">
    <property type="protein sequence ID" value="TWU20779.1"/>
    <property type="molecule type" value="Genomic_DNA"/>
</dbReference>
<comment type="caution">
    <text evidence="1">The sequence shown here is derived from an EMBL/GenBank/DDBJ whole genome shotgun (WGS) entry which is preliminary data.</text>
</comment>
<organism evidence="1 2">
    <name type="scientific">Bythopirellula polymerisocia</name>
    <dbReference type="NCBI Taxonomy" id="2528003"/>
    <lineage>
        <taxon>Bacteria</taxon>
        <taxon>Pseudomonadati</taxon>
        <taxon>Planctomycetota</taxon>
        <taxon>Planctomycetia</taxon>
        <taxon>Pirellulales</taxon>
        <taxon>Lacipirellulaceae</taxon>
        <taxon>Bythopirellula</taxon>
    </lineage>
</organism>
<name>A0A5C6CD87_9BACT</name>
<dbReference type="PANTHER" id="PTHR33747:SF1">
    <property type="entry name" value="ADENYLATE CYCLASE-ASSOCIATED CAP C-TERMINAL DOMAIN-CONTAINING PROTEIN"/>
    <property type="match status" value="1"/>
</dbReference>
<dbReference type="Gene3D" id="3.10.450.50">
    <property type="match status" value="1"/>
</dbReference>
<protein>
    <recommendedName>
        <fullName evidence="3">Preprotein translocase subunit SecA</fullName>
    </recommendedName>
</protein>
<dbReference type="Pfam" id="PF06685">
    <property type="entry name" value="DUF1186"/>
    <property type="match status" value="1"/>
</dbReference>
<dbReference type="Pfam" id="PF02810">
    <property type="entry name" value="SEC-C"/>
    <property type="match status" value="1"/>
</dbReference>
<evidence type="ECO:0000313" key="1">
    <source>
        <dbReference type="EMBL" id="TWU20779.1"/>
    </source>
</evidence>
<accession>A0A5C6CD87</accession>
<evidence type="ECO:0000313" key="2">
    <source>
        <dbReference type="Proteomes" id="UP000318437"/>
    </source>
</evidence>
<dbReference type="OrthoDB" id="250304at2"/>
<dbReference type="AlphaFoldDB" id="A0A5C6CD87"/>
<gene>
    <name evidence="1" type="ORF">Pla144_48300</name>
</gene>
<reference evidence="1 2" key="1">
    <citation type="submission" date="2019-02" db="EMBL/GenBank/DDBJ databases">
        <title>Deep-cultivation of Planctomycetes and their phenomic and genomic characterization uncovers novel biology.</title>
        <authorList>
            <person name="Wiegand S."/>
            <person name="Jogler M."/>
            <person name="Boedeker C."/>
            <person name="Pinto D."/>
            <person name="Vollmers J."/>
            <person name="Rivas-Marin E."/>
            <person name="Kohn T."/>
            <person name="Peeters S.H."/>
            <person name="Heuer A."/>
            <person name="Rast P."/>
            <person name="Oberbeckmann S."/>
            <person name="Bunk B."/>
            <person name="Jeske O."/>
            <person name="Meyerdierks A."/>
            <person name="Storesund J.E."/>
            <person name="Kallscheuer N."/>
            <person name="Luecker S."/>
            <person name="Lage O.M."/>
            <person name="Pohl T."/>
            <person name="Merkel B.J."/>
            <person name="Hornburger P."/>
            <person name="Mueller R.-W."/>
            <person name="Bruemmer F."/>
            <person name="Labrenz M."/>
            <person name="Spormann A.M."/>
            <person name="Op Den Camp H."/>
            <person name="Overmann J."/>
            <person name="Amann R."/>
            <person name="Jetten M.S.M."/>
            <person name="Mascher T."/>
            <person name="Medema M.H."/>
            <person name="Devos D.P."/>
            <person name="Kaster A.-K."/>
            <person name="Ovreas L."/>
            <person name="Rohde M."/>
            <person name="Galperin M.Y."/>
            <person name="Jogler C."/>
        </authorList>
    </citation>
    <scope>NUCLEOTIDE SEQUENCE [LARGE SCALE GENOMIC DNA]</scope>
    <source>
        <strain evidence="1 2">Pla144</strain>
    </source>
</reference>
<proteinExistence type="predicted"/>
<dbReference type="InterPro" id="IPR010602">
    <property type="entry name" value="DUF1186"/>
</dbReference>
<dbReference type="RefSeq" id="WP_146453091.1">
    <property type="nucleotide sequence ID" value="NZ_SJPS01000013.1"/>
</dbReference>
<dbReference type="SUPFAM" id="SSF103642">
    <property type="entry name" value="Sec-C motif"/>
    <property type="match status" value="1"/>
</dbReference>
<dbReference type="InterPro" id="IPR004027">
    <property type="entry name" value="SEC_C_motif"/>
</dbReference>
<dbReference type="Proteomes" id="UP000318437">
    <property type="component" value="Unassembled WGS sequence"/>
</dbReference>
<keyword evidence="2" id="KW-1185">Reference proteome</keyword>
<evidence type="ECO:0008006" key="3">
    <source>
        <dbReference type="Google" id="ProtNLM"/>
    </source>
</evidence>
<sequence length="314" mass="34863">MTLRVEDSSQAIDRVIQQLDAGTKGLPEEAILQARMNRDAIIPRLIEAIQTAAERAESGNLPEGNAHFFALFLLTEFHAKEALPAIIGALSLPGELPFDLFGDAVTESLPRVLADLASDDPEAIADLIRNQAVNEYVRGAAACTYLHFVRDGRLTRDEAIDRLRRYLREAIDNKDVEIIYGLVDALADYSPQEVFDDIENAFELGLVDDEIVDLEDVRRSISEGESGFLKALSYCGPTGIHDTVEELKGWSAFSDEVASESETEIFEDEWLREPPLIAQEPEHTTFHNDGNRIGRNAPCPCGSGRKYKKCCGRR</sequence>